<evidence type="ECO:0000256" key="1">
    <source>
        <dbReference type="ARBA" id="ARBA00038310"/>
    </source>
</evidence>
<dbReference type="AlphaFoldDB" id="A0A3S3SS24"/>
<dbReference type="PANTHER" id="PTHR43569:SF2">
    <property type="entry name" value="AMIDOHYDROLASE-RELATED DOMAIN-CONTAINING PROTEIN"/>
    <property type="match status" value="1"/>
</dbReference>
<proteinExistence type="inferred from homology"/>
<keyword evidence="4" id="KW-1185">Reference proteome</keyword>
<dbReference type="InterPro" id="IPR006680">
    <property type="entry name" value="Amidohydro-rel"/>
</dbReference>
<comment type="similarity">
    <text evidence="1">Belongs to the metallo-dependent hydrolases superfamily.</text>
</comment>
<evidence type="ECO:0000259" key="2">
    <source>
        <dbReference type="Pfam" id="PF04909"/>
    </source>
</evidence>
<reference evidence="3 4" key="1">
    <citation type="submission" date="2018-06" db="EMBL/GenBank/DDBJ databases">
        <title>Pedobacter endophyticus sp. nov., an endophytic bacterium isolated from a leaf of Triticum aestivum.</title>
        <authorList>
            <person name="Zhang L."/>
        </authorList>
    </citation>
    <scope>NUCLEOTIDE SEQUENCE [LARGE SCALE GENOMIC DNA]</scope>
    <source>
        <strain evidence="3 4">CM134L-2</strain>
    </source>
</reference>
<accession>A0A3S3SS24</accession>
<gene>
    <name evidence="3" type="ORF">DPV69_18945</name>
</gene>
<dbReference type="RefSeq" id="WP_113648991.1">
    <property type="nucleotide sequence ID" value="NZ_QMHN01000007.1"/>
</dbReference>
<comment type="caution">
    <text evidence="3">The sequence shown here is derived from an EMBL/GenBank/DDBJ whole genome shotgun (WGS) entry which is preliminary data.</text>
</comment>
<name>A0A3S3SS24_9SPHI</name>
<sequence length="274" mass="31882">MIDTHVHFWHYEPVKDAWITDHMMAIKRDFTPAQLEVQLKANGVDGCVAVQADQSENETKFLLAYAEQFPFIKGVVGWVDLRDRNLAERLAHFAVHHQLKGWRHIAQAEPDGFLASEDFLRGIAMLKQHAYTYDILIHKGQLKDAITLAEKFPDQKFILNHLAKPDIAAKKEDMEWYEGIKLLAQQKNVYCKVSGMVTEANWLHWKYNDMVFYLDAVFEHFGFDRVMFGSDWPVCTLAATYTEVKHILNQYTLGLEKEQQNKIFETNAIRCYNL</sequence>
<dbReference type="InterPro" id="IPR032466">
    <property type="entry name" value="Metal_Hydrolase"/>
</dbReference>
<keyword evidence="3" id="KW-0378">Hydrolase</keyword>
<dbReference type="OrthoDB" id="5450317at2"/>
<dbReference type="Gene3D" id="3.20.20.140">
    <property type="entry name" value="Metal-dependent hydrolases"/>
    <property type="match status" value="1"/>
</dbReference>
<protein>
    <submittedName>
        <fullName evidence="3">Amidohydrolase</fullName>
    </submittedName>
</protein>
<dbReference type="Pfam" id="PF04909">
    <property type="entry name" value="Amidohydro_2"/>
    <property type="match status" value="1"/>
</dbReference>
<evidence type="ECO:0000313" key="4">
    <source>
        <dbReference type="Proteomes" id="UP000284120"/>
    </source>
</evidence>
<feature type="domain" description="Amidohydrolase-related" evidence="2">
    <location>
        <begin position="2"/>
        <end position="274"/>
    </location>
</feature>
<dbReference type="PANTHER" id="PTHR43569">
    <property type="entry name" value="AMIDOHYDROLASE"/>
    <property type="match status" value="1"/>
</dbReference>
<evidence type="ECO:0000313" key="3">
    <source>
        <dbReference type="EMBL" id="RWU04395.1"/>
    </source>
</evidence>
<dbReference type="Proteomes" id="UP000284120">
    <property type="component" value="Unassembled WGS sequence"/>
</dbReference>
<dbReference type="InterPro" id="IPR052350">
    <property type="entry name" value="Metallo-dep_Lactonases"/>
</dbReference>
<dbReference type="EMBL" id="SAYW01000007">
    <property type="protein sequence ID" value="RWU04395.1"/>
    <property type="molecule type" value="Genomic_DNA"/>
</dbReference>
<organism evidence="3 4">
    <name type="scientific">Pedobacter chitinilyticus</name>
    <dbReference type="NCBI Taxonomy" id="2233776"/>
    <lineage>
        <taxon>Bacteria</taxon>
        <taxon>Pseudomonadati</taxon>
        <taxon>Bacteroidota</taxon>
        <taxon>Sphingobacteriia</taxon>
        <taxon>Sphingobacteriales</taxon>
        <taxon>Sphingobacteriaceae</taxon>
        <taxon>Pedobacter</taxon>
    </lineage>
</organism>
<dbReference type="GO" id="GO:0016787">
    <property type="term" value="F:hydrolase activity"/>
    <property type="evidence" value="ECO:0007669"/>
    <property type="project" value="UniProtKB-KW"/>
</dbReference>
<dbReference type="SUPFAM" id="SSF51556">
    <property type="entry name" value="Metallo-dependent hydrolases"/>
    <property type="match status" value="1"/>
</dbReference>